<feature type="coiled-coil region" evidence="1">
    <location>
        <begin position="72"/>
        <end position="99"/>
    </location>
</feature>
<organism evidence="2 3">
    <name type="scientific">Leptidea sinapis</name>
    <dbReference type="NCBI Taxonomy" id="189913"/>
    <lineage>
        <taxon>Eukaryota</taxon>
        <taxon>Metazoa</taxon>
        <taxon>Ecdysozoa</taxon>
        <taxon>Arthropoda</taxon>
        <taxon>Hexapoda</taxon>
        <taxon>Insecta</taxon>
        <taxon>Pterygota</taxon>
        <taxon>Neoptera</taxon>
        <taxon>Endopterygota</taxon>
        <taxon>Lepidoptera</taxon>
        <taxon>Glossata</taxon>
        <taxon>Ditrysia</taxon>
        <taxon>Papilionoidea</taxon>
        <taxon>Pieridae</taxon>
        <taxon>Dismorphiinae</taxon>
        <taxon>Leptidea</taxon>
    </lineage>
</organism>
<reference evidence="2 3" key="1">
    <citation type="submission" date="2017-07" db="EMBL/GenBank/DDBJ databases">
        <authorList>
            <person name="Talla V."/>
            <person name="Backstrom N."/>
        </authorList>
    </citation>
    <scope>NUCLEOTIDE SEQUENCE [LARGE SCALE GENOMIC DNA]</scope>
</reference>
<dbReference type="AlphaFoldDB" id="A0A5E4Q9N3"/>
<dbReference type="EMBL" id="FZQP02001748">
    <property type="protein sequence ID" value="VVC93697.1"/>
    <property type="molecule type" value="Genomic_DNA"/>
</dbReference>
<accession>A0A5E4Q9N3</accession>
<gene>
    <name evidence="2" type="ORF">LSINAPIS_LOCUS5835</name>
</gene>
<evidence type="ECO:0000313" key="2">
    <source>
        <dbReference type="EMBL" id="VVC93697.1"/>
    </source>
</evidence>
<dbReference type="Proteomes" id="UP000324832">
    <property type="component" value="Unassembled WGS sequence"/>
</dbReference>
<name>A0A5E4Q9N3_9NEOP</name>
<proteinExistence type="predicted"/>
<keyword evidence="3" id="KW-1185">Reference proteome</keyword>
<keyword evidence="1" id="KW-0175">Coiled coil</keyword>
<evidence type="ECO:0000256" key="1">
    <source>
        <dbReference type="SAM" id="Coils"/>
    </source>
</evidence>
<protein>
    <submittedName>
        <fullName evidence="2">Uncharacterized protein</fullName>
    </submittedName>
</protein>
<feature type="coiled-coil region" evidence="1">
    <location>
        <begin position="199"/>
        <end position="226"/>
    </location>
</feature>
<evidence type="ECO:0000313" key="3">
    <source>
        <dbReference type="Proteomes" id="UP000324832"/>
    </source>
</evidence>
<sequence length="243" mass="27956">MTQSSFGTEKLGTGSCVSEEKLMMLVLEEETDSRRDVLRQRRGNDKHYVYDRVFAEESTQVQRELVQTPMHLSQYRVVINELREEIARLKVKMKDDRTSKPNEDSQGALEILSPVDSEQNATHLKTLREAIVSTFKQQMRLRRRLMELDSHLLGLALDAERQHAAISHWEARGVTGMAVSGSTERAEAEVAVEQAWSELAAVEREQEAARLERDRVERHLEQVRLRGAQLEKPSKFYNIEAIL</sequence>